<dbReference type="InterPro" id="IPR023796">
    <property type="entry name" value="Serpin_dom"/>
</dbReference>
<organism evidence="2">
    <name type="scientific">bioreactor metagenome</name>
    <dbReference type="NCBI Taxonomy" id="1076179"/>
    <lineage>
        <taxon>unclassified sequences</taxon>
        <taxon>metagenomes</taxon>
        <taxon>ecological metagenomes</taxon>
    </lineage>
</organism>
<protein>
    <recommendedName>
        <fullName evidence="1">Serpin domain-containing protein</fullName>
    </recommendedName>
</protein>
<dbReference type="AlphaFoldDB" id="A0A645EFT3"/>
<sequence length="304" mass="34018">MEQCGNLYRRLYTDNEIGKLKIANSLWLDDEVNGQKINFKDRFLKNAAKDLYASIFSVNFSDKNTVSEMMVRWISENSNGTLTPKIEVDDNQIMSIINTIYFYDEWSELFIEDNTKEDKFYLENDDYVKCDFMHTDTSSEIVIGDGYKRSSLMLKGNGSMIFILPDENVSIKELLSSSQKIEEIFARGTGKSVLVSWSIPKFGYDSSLNLKDTLKSLGINSTSSDADFSGICDISAYISDAIQGTHISINEKGVEASAYTEIRILAGGIPTDKAEMNLNRPFIYGIAASNGTLLFVGICGNPEK</sequence>
<proteinExistence type="predicted"/>
<feature type="domain" description="Serpin" evidence="1">
    <location>
        <begin position="5"/>
        <end position="302"/>
    </location>
</feature>
<dbReference type="Gene3D" id="3.30.497.10">
    <property type="entry name" value="Antithrombin, subunit I, domain 2"/>
    <property type="match status" value="1"/>
</dbReference>
<dbReference type="SMART" id="SM00093">
    <property type="entry name" value="SERPIN"/>
    <property type="match status" value="1"/>
</dbReference>
<dbReference type="InterPro" id="IPR042185">
    <property type="entry name" value="Serpin_sf_2"/>
</dbReference>
<comment type="caution">
    <text evidence="2">The sequence shown here is derived from an EMBL/GenBank/DDBJ whole genome shotgun (WGS) entry which is preliminary data.</text>
</comment>
<reference evidence="2" key="1">
    <citation type="submission" date="2019-08" db="EMBL/GenBank/DDBJ databases">
        <authorList>
            <person name="Kucharzyk K."/>
            <person name="Murdoch R.W."/>
            <person name="Higgins S."/>
            <person name="Loffler F."/>
        </authorList>
    </citation>
    <scope>NUCLEOTIDE SEQUENCE</scope>
</reference>
<dbReference type="PROSITE" id="PS00284">
    <property type="entry name" value="SERPIN"/>
    <property type="match status" value="1"/>
</dbReference>
<dbReference type="InterPro" id="IPR036186">
    <property type="entry name" value="Serpin_sf"/>
</dbReference>
<dbReference type="GO" id="GO:0005615">
    <property type="term" value="C:extracellular space"/>
    <property type="evidence" value="ECO:0007669"/>
    <property type="project" value="InterPro"/>
</dbReference>
<dbReference type="PANTHER" id="PTHR11461">
    <property type="entry name" value="SERINE PROTEASE INHIBITOR, SERPIN"/>
    <property type="match status" value="1"/>
</dbReference>
<dbReference type="Gene3D" id="2.30.39.10">
    <property type="entry name" value="Alpha-1-antitrypsin, domain 1"/>
    <property type="match status" value="1"/>
</dbReference>
<dbReference type="InterPro" id="IPR042178">
    <property type="entry name" value="Serpin_sf_1"/>
</dbReference>
<dbReference type="EMBL" id="VSSQ01045561">
    <property type="protein sequence ID" value="MPM99472.1"/>
    <property type="molecule type" value="Genomic_DNA"/>
</dbReference>
<dbReference type="GO" id="GO:0004867">
    <property type="term" value="F:serine-type endopeptidase inhibitor activity"/>
    <property type="evidence" value="ECO:0007669"/>
    <property type="project" value="InterPro"/>
</dbReference>
<dbReference type="SUPFAM" id="SSF56574">
    <property type="entry name" value="Serpins"/>
    <property type="match status" value="1"/>
</dbReference>
<accession>A0A645EFT3</accession>
<dbReference type="InterPro" id="IPR000215">
    <property type="entry name" value="Serpin_fam"/>
</dbReference>
<name>A0A645EFT3_9ZZZZ</name>
<dbReference type="Pfam" id="PF00079">
    <property type="entry name" value="Serpin"/>
    <property type="match status" value="1"/>
</dbReference>
<dbReference type="InterPro" id="IPR023795">
    <property type="entry name" value="Serpin_CS"/>
</dbReference>
<gene>
    <name evidence="2" type="ORF">SDC9_146663</name>
</gene>
<evidence type="ECO:0000313" key="2">
    <source>
        <dbReference type="EMBL" id="MPM99472.1"/>
    </source>
</evidence>
<evidence type="ECO:0000259" key="1">
    <source>
        <dbReference type="SMART" id="SM00093"/>
    </source>
</evidence>
<dbReference type="PANTHER" id="PTHR11461:SF211">
    <property type="entry name" value="GH10112P-RELATED"/>
    <property type="match status" value="1"/>
</dbReference>